<comment type="caution">
    <text evidence="7">The sequence shown here is derived from an EMBL/GenBank/DDBJ whole genome shotgun (WGS) entry which is preliminary data.</text>
</comment>
<gene>
    <name evidence="7" type="ORF">ABR69_09735</name>
</gene>
<dbReference type="GO" id="GO:0005886">
    <property type="term" value="C:plasma membrane"/>
    <property type="evidence" value="ECO:0007669"/>
    <property type="project" value="UniProtKB-SubCell"/>
</dbReference>
<dbReference type="AlphaFoldDB" id="A0A0R2SIY0"/>
<feature type="transmembrane region" description="Helical" evidence="6">
    <location>
        <begin position="16"/>
        <end position="36"/>
    </location>
</feature>
<evidence type="ECO:0000313" key="8">
    <source>
        <dbReference type="Proteomes" id="UP000051934"/>
    </source>
</evidence>
<proteinExistence type="inferred from homology"/>
<evidence type="ECO:0000256" key="4">
    <source>
        <dbReference type="ARBA" id="ARBA00022989"/>
    </source>
</evidence>
<keyword evidence="4 6" id="KW-1133">Transmembrane helix</keyword>
<keyword evidence="6" id="KW-1003">Cell membrane</keyword>
<reference evidence="7 8" key="1">
    <citation type="submission" date="2015-10" db="EMBL/GenBank/DDBJ databases">
        <title>Metagenome-Assembled Genomes uncover a global brackish microbiome.</title>
        <authorList>
            <person name="Hugerth L.W."/>
            <person name="Larsson J."/>
            <person name="Alneberg J."/>
            <person name="Lindh M.V."/>
            <person name="Legrand C."/>
            <person name="Pinhassi J."/>
            <person name="Andersson A.F."/>
        </authorList>
    </citation>
    <scope>NUCLEOTIDE SEQUENCE [LARGE SCALE GENOMIC DNA]</scope>
    <source>
        <strain evidence="7">BACL4 MAG-120507-bin80</strain>
    </source>
</reference>
<dbReference type="PROSITE" id="PS50895">
    <property type="entry name" value="SURF1"/>
    <property type="match status" value="1"/>
</dbReference>
<evidence type="ECO:0000256" key="6">
    <source>
        <dbReference type="RuleBase" id="RU363076"/>
    </source>
</evidence>
<protein>
    <recommendedName>
        <fullName evidence="6">SURF1-like protein</fullName>
    </recommendedName>
</protein>
<name>A0A0R2SIY0_9GAMM</name>
<dbReference type="Pfam" id="PF02104">
    <property type="entry name" value="SURF1"/>
    <property type="match status" value="1"/>
</dbReference>
<accession>A0A0R2SIY0</accession>
<keyword evidence="5 6" id="KW-0472">Membrane</keyword>
<keyword evidence="3 6" id="KW-0812">Transmembrane</keyword>
<evidence type="ECO:0000256" key="2">
    <source>
        <dbReference type="ARBA" id="ARBA00007165"/>
    </source>
</evidence>
<dbReference type="PANTHER" id="PTHR23427:SF2">
    <property type="entry name" value="SURFEIT LOCUS PROTEIN 1"/>
    <property type="match status" value="1"/>
</dbReference>
<organism evidence="7 8">
    <name type="scientific">OM182 bacterium BACL3 MAG-120507-bin80</name>
    <dbReference type="NCBI Taxonomy" id="1655577"/>
    <lineage>
        <taxon>Bacteria</taxon>
        <taxon>Pseudomonadati</taxon>
        <taxon>Pseudomonadota</taxon>
        <taxon>Gammaproteobacteria</taxon>
        <taxon>OMG group</taxon>
        <taxon>OM182 clade</taxon>
    </lineage>
</organism>
<evidence type="ECO:0000256" key="5">
    <source>
        <dbReference type="ARBA" id="ARBA00023136"/>
    </source>
</evidence>
<dbReference type="InterPro" id="IPR045214">
    <property type="entry name" value="Surf1/Surf4"/>
</dbReference>
<comment type="similarity">
    <text evidence="2 6">Belongs to the SURF1 family.</text>
</comment>
<dbReference type="PANTHER" id="PTHR23427">
    <property type="entry name" value="SURFEIT LOCUS PROTEIN"/>
    <property type="match status" value="1"/>
</dbReference>
<dbReference type="Proteomes" id="UP000051934">
    <property type="component" value="Unassembled WGS sequence"/>
</dbReference>
<dbReference type="CDD" id="cd06662">
    <property type="entry name" value="SURF1"/>
    <property type="match status" value="1"/>
</dbReference>
<dbReference type="EMBL" id="LIBB01000014">
    <property type="protein sequence ID" value="KRO73266.1"/>
    <property type="molecule type" value="Genomic_DNA"/>
</dbReference>
<evidence type="ECO:0000256" key="3">
    <source>
        <dbReference type="ARBA" id="ARBA00022692"/>
    </source>
</evidence>
<dbReference type="InterPro" id="IPR002994">
    <property type="entry name" value="Surf1/Shy1"/>
</dbReference>
<evidence type="ECO:0000313" key="7">
    <source>
        <dbReference type="EMBL" id="KRO73266.1"/>
    </source>
</evidence>
<comment type="subcellular location">
    <subcellularLocation>
        <location evidence="6">Cell membrane</location>
        <topology evidence="6">Multi-pass membrane protein</topology>
    </subcellularLocation>
    <subcellularLocation>
        <location evidence="1">Membrane</location>
    </subcellularLocation>
</comment>
<sequence length="259" mass="28708">MISTNEYTFGVFSIRINWLILACVLLTILAFGRLGLWQLDRAAEKVNAQQIMENESKSSAEPIESIPNGHLNRANPELQNRHVALVGEYLNDKTILLLGQFHQTQIGYGVVTPFRLSANGQIVLVSRGWTSAVNKPGQTIRTAPVEGPVSVTAQLYVPSAGWKPRESEIDASQWPIFMRDLELDIISQLLGEDVWPFEVRLTADQDGALARHWPAVSADVDQNLSYALQWFCLSLIVVFASLLASSNLWALLKGPERGA</sequence>
<evidence type="ECO:0000256" key="1">
    <source>
        <dbReference type="ARBA" id="ARBA00004370"/>
    </source>
</evidence>
<feature type="transmembrane region" description="Helical" evidence="6">
    <location>
        <begin position="230"/>
        <end position="252"/>
    </location>
</feature>